<dbReference type="InterPro" id="IPR034151">
    <property type="entry name" value="TOPRIM_DnaG_bac"/>
</dbReference>
<dbReference type="InterPro" id="IPR050219">
    <property type="entry name" value="DnaG_primase"/>
</dbReference>
<organism evidence="11 12">
    <name type="scientific">Silvanigrella paludirubra</name>
    <dbReference type="NCBI Taxonomy" id="2499159"/>
    <lineage>
        <taxon>Bacteria</taxon>
        <taxon>Pseudomonadati</taxon>
        <taxon>Bdellovibrionota</taxon>
        <taxon>Oligoflexia</taxon>
        <taxon>Silvanigrellales</taxon>
        <taxon>Silvanigrellaceae</taxon>
        <taxon>Silvanigrella</taxon>
    </lineage>
</organism>
<dbReference type="Pfam" id="PF01807">
    <property type="entry name" value="Zn_ribbon_DnaG"/>
    <property type="match status" value="1"/>
</dbReference>
<dbReference type="InterPro" id="IPR006171">
    <property type="entry name" value="TOPRIM_dom"/>
</dbReference>
<dbReference type="SUPFAM" id="SSF57783">
    <property type="entry name" value="Zinc beta-ribbon"/>
    <property type="match status" value="1"/>
</dbReference>
<keyword evidence="4" id="KW-0548">Nucleotidyltransferase</keyword>
<dbReference type="PROSITE" id="PS50880">
    <property type="entry name" value="TOPRIM"/>
    <property type="match status" value="1"/>
</dbReference>
<evidence type="ECO:0000256" key="1">
    <source>
        <dbReference type="ARBA" id="ARBA00022478"/>
    </source>
</evidence>
<name>A0A6N6VQ87_9BACT</name>
<protein>
    <submittedName>
        <fullName evidence="11">Toprim domain-containing protein</fullName>
    </submittedName>
</protein>
<dbReference type="InterPro" id="IPR013264">
    <property type="entry name" value="DNAG_N"/>
</dbReference>
<sequence length="1031" mass="119531">MRFFLRLRKHSIQNIIQTIPLQDHLRRFMDVKRSGGNAVAKCPFHQDSSPSMYIYQNNYHCFACKAHGTVIDYEMHRTGCSFREAVESLSQTYQIPLEYESSSEEKQNSAKNDFFEAQNKELEKIHLFFKENLNSLIDSNSHSIKLDFKDFLINKLKKYIEFVYTGEQSTCDSFMENISLKEIFKLDLSDRFAFPIYKENGKLGGFAFSNKITQFNNEEPFSENNFLSFLNDLEIFTPFPKSTLHWLNWHQARNQLNNQKNIIVTANFYDLYYLLSLGKLNTIACLQNKIDTSLAKVLAKKVPRITIAVSSLANQNMFLWKTFLETIILSDLSFDTVFFSLQNENISSEDLNKVFLNTKPLWEEIVNKFFDNIPSSIKLGEFQKKLLPIFNKIEDQSRKELILDNIAAKYFGSSKKIFGSANYNKYKLKSSDNNKVNIPPVVQKNEIKIEKKLPQKETLKLDKNFEIEKEYIAKSVYFYHKILLSDLPLAKEARLYLEQRGIELEHIVKWGFGFCPYSNELSRKVEKKLVPSEPLLELGLIKKSKINDGFYDFFHDRIIIPIYGHEGSIIALSGRLFQPHLQSKTKELPKYINSPESAIFAKSNVLYHFYAALQSIVSYGFVLVVEGYMDCISLVNAGVTNTVAVMGTSLTHSHMEALSKVTKRIIICFDSDKAGQNAARRTFFIAFPFKGIDLEYLEIPDGKDPDDFIKKYGVNEFHALIPKTEPLLNRVCKWFFEESNFKPEVFLRQAKEHILPIILQHPDKQVQDESLLFLCDKYFENVYPEDLRQEMEGLSSLHIKPHFVKDVAKPEAFSLEEWPVFSVTEVKLILSLVHSRFYELPIRLRNVAQGLSSSEEANERICALAISNQMSKISFSVYLELLTAMVENQHVSLIELEDLDKFNFSHQTKVVLAYANSNVHILFQYKMEELLKESLPVGVSMISFKNIWDLKNSGFLRFQLRNIKLSSQRGVLSAFTAEALLQLELEYIDNALKAFSSFHFDNEIDKQFHDLVRERTRRSKEFGSFESFNLQ</sequence>
<keyword evidence="3" id="KW-0808">Transferase</keyword>
<dbReference type="GO" id="GO:0003899">
    <property type="term" value="F:DNA-directed RNA polymerase activity"/>
    <property type="evidence" value="ECO:0007669"/>
    <property type="project" value="InterPro"/>
</dbReference>
<dbReference type="Proteomes" id="UP000437748">
    <property type="component" value="Unassembled WGS sequence"/>
</dbReference>
<comment type="caution">
    <text evidence="11">The sequence shown here is derived from an EMBL/GenBank/DDBJ whole genome shotgun (WGS) entry which is preliminary data.</text>
</comment>
<dbReference type="Gene3D" id="3.90.580.10">
    <property type="entry name" value="Zinc finger, CHC2-type domain"/>
    <property type="match status" value="1"/>
</dbReference>
<evidence type="ECO:0000256" key="8">
    <source>
        <dbReference type="ARBA" id="ARBA00022833"/>
    </source>
</evidence>
<dbReference type="SMART" id="SM00400">
    <property type="entry name" value="ZnF_CHCC"/>
    <property type="match status" value="1"/>
</dbReference>
<dbReference type="Pfam" id="PF13155">
    <property type="entry name" value="Toprim_2"/>
    <property type="match status" value="1"/>
</dbReference>
<evidence type="ECO:0000256" key="5">
    <source>
        <dbReference type="ARBA" id="ARBA00022705"/>
    </source>
</evidence>
<dbReference type="InterPro" id="IPR002694">
    <property type="entry name" value="Znf_CHC2"/>
</dbReference>
<dbReference type="GO" id="GO:0005737">
    <property type="term" value="C:cytoplasm"/>
    <property type="evidence" value="ECO:0007669"/>
    <property type="project" value="TreeGrafter"/>
</dbReference>
<keyword evidence="5" id="KW-0235">DNA replication</keyword>
<evidence type="ECO:0000256" key="2">
    <source>
        <dbReference type="ARBA" id="ARBA00022515"/>
    </source>
</evidence>
<evidence type="ECO:0000256" key="4">
    <source>
        <dbReference type="ARBA" id="ARBA00022695"/>
    </source>
</evidence>
<dbReference type="GO" id="GO:0000428">
    <property type="term" value="C:DNA-directed RNA polymerase complex"/>
    <property type="evidence" value="ECO:0007669"/>
    <property type="project" value="UniProtKB-KW"/>
</dbReference>
<dbReference type="GO" id="GO:0006269">
    <property type="term" value="P:DNA replication, synthesis of primer"/>
    <property type="evidence" value="ECO:0007669"/>
    <property type="project" value="UniProtKB-KW"/>
</dbReference>
<evidence type="ECO:0000256" key="7">
    <source>
        <dbReference type="ARBA" id="ARBA00022771"/>
    </source>
</evidence>
<dbReference type="GO" id="GO:0008270">
    <property type="term" value="F:zinc ion binding"/>
    <property type="evidence" value="ECO:0007669"/>
    <property type="project" value="UniProtKB-KW"/>
</dbReference>
<dbReference type="PANTHER" id="PTHR30313">
    <property type="entry name" value="DNA PRIMASE"/>
    <property type="match status" value="1"/>
</dbReference>
<reference evidence="11 12" key="1">
    <citation type="submission" date="2019-10" db="EMBL/GenBank/DDBJ databases">
        <title>New species of Slilvanegrellaceae.</title>
        <authorList>
            <person name="Pitt A."/>
            <person name="Hahn M.W."/>
        </authorList>
    </citation>
    <scope>NUCLEOTIDE SEQUENCE [LARGE SCALE GENOMIC DNA]</scope>
    <source>
        <strain evidence="11 12">SP-Ram-0.45-NSY-1</strain>
    </source>
</reference>
<keyword evidence="7" id="KW-0863">Zinc-finger</keyword>
<dbReference type="InterPro" id="IPR037068">
    <property type="entry name" value="DNA_primase_core_N_sf"/>
</dbReference>
<keyword evidence="6" id="KW-0479">Metal-binding</keyword>
<evidence type="ECO:0000256" key="3">
    <source>
        <dbReference type="ARBA" id="ARBA00022679"/>
    </source>
</evidence>
<dbReference type="AlphaFoldDB" id="A0A6N6VQ87"/>
<evidence type="ECO:0000256" key="6">
    <source>
        <dbReference type="ARBA" id="ARBA00022723"/>
    </source>
</evidence>
<evidence type="ECO:0000313" key="12">
    <source>
        <dbReference type="Proteomes" id="UP000437748"/>
    </source>
</evidence>
<dbReference type="EMBL" id="WFLM01000004">
    <property type="protein sequence ID" value="KAB8037570.1"/>
    <property type="molecule type" value="Genomic_DNA"/>
</dbReference>
<dbReference type="GO" id="GO:1990077">
    <property type="term" value="C:primosome complex"/>
    <property type="evidence" value="ECO:0007669"/>
    <property type="project" value="UniProtKB-KW"/>
</dbReference>
<keyword evidence="12" id="KW-1185">Reference proteome</keyword>
<evidence type="ECO:0000259" key="10">
    <source>
        <dbReference type="PROSITE" id="PS50880"/>
    </source>
</evidence>
<evidence type="ECO:0000313" key="11">
    <source>
        <dbReference type="EMBL" id="KAB8037570.1"/>
    </source>
</evidence>
<feature type="domain" description="Toprim" evidence="10">
    <location>
        <begin position="620"/>
        <end position="699"/>
    </location>
</feature>
<keyword evidence="9" id="KW-0804">Transcription</keyword>
<keyword evidence="2" id="KW-0639">Primosome</keyword>
<keyword evidence="8" id="KW-0862">Zinc</keyword>
<dbReference type="InterPro" id="IPR036977">
    <property type="entry name" value="DNA_primase_Znf_CHC2"/>
</dbReference>
<dbReference type="PANTHER" id="PTHR30313:SF2">
    <property type="entry name" value="DNA PRIMASE"/>
    <property type="match status" value="1"/>
</dbReference>
<dbReference type="SUPFAM" id="SSF56731">
    <property type="entry name" value="DNA primase core"/>
    <property type="match status" value="1"/>
</dbReference>
<dbReference type="SMART" id="SM00493">
    <property type="entry name" value="TOPRIM"/>
    <property type="match status" value="1"/>
</dbReference>
<dbReference type="Gene3D" id="3.90.980.10">
    <property type="entry name" value="DNA primase, catalytic core, N-terminal domain"/>
    <property type="match status" value="1"/>
</dbReference>
<accession>A0A6N6VQ87</accession>
<dbReference type="Pfam" id="PF08275">
    <property type="entry name" value="DNAG_N"/>
    <property type="match status" value="1"/>
</dbReference>
<keyword evidence="1" id="KW-0240">DNA-directed RNA polymerase</keyword>
<evidence type="ECO:0000256" key="9">
    <source>
        <dbReference type="ARBA" id="ARBA00023163"/>
    </source>
</evidence>
<dbReference type="CDD" id="cd03364">
    <property type="entry name" value="TOPRIM_DnaG_primases"/>
    <property type="match status" value="1"/>
</dbReference>
<gene>
    <name evidence="11" type="ORF">GCL60_10355</name>
</gene>
<dbReference type="GO" id="GO:0003677">
    <property type="term" value="F:DNA binding"/>
    <property type="evidence" value="ECO:0007669"/>
    <property type="project" value="InterPro"/>
</dbReference>
<dbReference type="Gene3D" id="3.40.1360.10">
    <property type="match status" value="1"/>
</dbReference>
<proteinExistence type="predicted"/>